<dbReference type="EMBL" id="VNHM01000003">
    <property type="protein sequence ID" value="TYO96995.1"/>
    <property type="molecule type" value="Genomic_DNA"/>
</dbReference>
<organism evidence="1 2">
    <name type="scientific">Desulfallas thermosapovorans DSM 6562</name>
    <dbReference type="NCBI Taxonomy" id="1121431"/>
    <lineage>
        <taxon>Bacteria</taxon>
        <taxon>Bacillati</taxon>
        <taxon>Bacillota</taxon>
        <taxon>Clostridia</taxon>
        <taxon>Eubacteriales</taxon>
        <taxon>Desulfallaceae</taxon>
        <taxon>Desulfallas</taxon>
    </lineage>
</organism>
<comment type="caution">
    <text evidence="1">The sequence shown here is derived from an EMBL/GenBank/DDBJ whole genome shotgun (WGS) entry which is preliminary data.</text>
</comment>
<gene>
    <name evidence="1" type="ORF">LX24_00805</name>
</gene>
<accession>A0A5S4ZW37</accession>
<dbReference type="Proteomes" id="UP000323166">
    <property type="component" value="Unassembled WGS sequence"/>
</dbReference>
<dbReference type="RefSeq" id="WP_166510849.1">
    <property type="nucleotide sequence ID" value="NZ_VNHM01000003.1"/>
</dbReference>
<dbReference type="AlphaFoldDB" id="A0A5S4ZW37"/>
<keyword evidence="2" id="KW-1185">Reference proteome</keyword>
<protein>
    <submittedName>
        <fullName evidence="1">Uncharacterized protein</fullName>
    </submittedName>
</protein>
<evidence type="ECO:0000313" key="2">
    <source>
        <dbReference type="Proteomes" id="UP000323166"/>
    </source>
</evidence>
<reference evidence="1 2" key="1">
    <citation type="submission" date="2019-07" db="EMBL/GenBank/DDBJ databases">
        <title>Genomic Encyclopedia of Type Strains, Phase I: the one thousand microbial genomes (KMG-I) project.</title>
        <authorList>
            <person name="Kyrpides N."/>
        </authorList>
    </citation>
    <scope>NUCLEOTIDE SEQUENCE [LARGE SCALE GENOMIC DNA]</scope>
    <source>
        <strain evidence="1 2">DSM 6562</strain>
    </source>
</reference>
<proteinExistence type="predicted"/>
<name>A0A5S4ZW37_9FIRM</name>
<evidence type="ECO:0000313" key="1">
    <source>
        <dbReference type="EMBL" id="TYO96995.1"/>
    </source>
</evidence>
<sequence length="130" mass="14519">MKVYQTRDVALTFFNDIPAIGPRLPSKEDALKVAESYLRLIDKLSREKKGNPRCSISFLKQTDGLYTLILRGPGMALETLCNLDELMLQRFKRGLKNKLFILTCFFDGPDGKVMCLALTEGVGAVLYSPG</sequence>